<dbReference type="InterPro" id="IPR018636">
    <property type="entry name" value="DUF2058"/>
</dbReference>
<organism evidence="2 3">
    <name type="scientific">Rhodanobacter caeni</name>
    <dbReference type="NCBI Taxonomy" id="657654"/>
    <lineage>
        <taxon>Bacteria</taxon>
        <taxon>Pseudomonadati</taxon>
        <taxon>Pseudomonadota</taxon>
        <taxon>Gammaproteobacteria</taxon>
        <taxon>Lysobacterales</taxon>
        <taxon>Rhodanobacteraceae</taxon>
        <taxon>Rhodanobacter</taxon>
    </lineage>
</organism>
<comment type="caution">
    <text evidence="2">The sequence shown here is derived from an EMBL/GenBank/DDBJ whole genome shotgun (WGS) entry which is preliminary data.</text>
</comment>
<keyword evidence="3" id="KW-1185">Reference proteome</keyword>
<reference evidence="3" key="1">
    <citation type="journal article" date="2019" name="Int. J. Syst. Evol. Microbiol.">
        <title>The Global Catalogue of Microorganisms (GCM) 10K type strain sequencing project: providing services to taxonomists for standard genome sequencing and annotation.</title>
        <authorList>
            <consortium name="The Broad Institute Genomics Platform"/>
            <consortium name="The Broad Institute Genome Sequencing Center for Infectious Disease"/>
            <person name="Wu L."/>
            <person name="Ma J."/>
        </authorList>
    </citation>
    <scope>NUCLEOTIDE SEQUENCE [LARGE SCALE GENOMIC DNA]</scope>
    <source>
        <strain evidence="3">JCM 16242</strain>
    </source>
</reference>
<evidence type="ECO:0000313" key="2">
    <source>
        <dbReference type="EMBL" id="GAA0261030.1"/>
    </source>
</evidence>
<protein>
    <submittedName>
        <fullName evidence="2">DUF2058 domain-containing protein</fullName>
    </submittedName>
</protein>
<dbReference type="Pfam" id="PF09831">
    <property type="entry name" value="DUF2058"/>
    <property type="match status" value="1"/>
</dbReference>
<proteinExistence type="predicted"/>
<accession>A0ABP3EF82</accession>
<dbReference type="Proteomes" id="UP001500657">
    <property type="component" value="Unassembled WGS sequence"/>
</dbReference>
<sequence length="182" mass="19987">MRNPLQDQLLKAGLVKKNQVAQAVREQAKKHKGKQPAAPSAEQLEAQRAQAEKAARDRAIAAERNAQLRAAEARAQIQQIVEAHKVKREGAIAYRFADGDRIKDVLVNEALRAQLAAGALVIVRHGQGYELLPRVAADKVYERDAAMVVLDHGRPAPAGTQDTPDADDAFYSRFVVPDDLVW</sequence>
<evidence type="ECO:0000313" key="3">
    <source>
        <dbReference type="Proteomes" id="UP001500657"/>
    </source>
</evidence>
<name>A0ABP3EF82_9GAMM</name>
<evidence type="ECO:0000256" key="1">
    <source>
        <dbReference type="SAM" id="MobiDB-lite"/>
    </source>
</evidence>
<dbReference type="RefSeq" id="WP_343883425.1">
    <property type="nucleotide sequence ID" value="NZ_BAAAFO010000004.1"/>
</dbReference>
<feature type="region of interest" description="Disordered" evidence="1">
    <location>
        <begin position="21"/>
        <end position="50"/>
    </location>
</feature>
<gene>
    <name evidence="2" type="ORF">GCM10009126_28150</name>
</gene>
<dbReference type="EMBL" id="BAAAFO010000004">
    <property type="protein sequence ID" value="GAA0261030.1"/>
    <property type="molecule type" value="Genomic_DNA"/>
</dbReference>